<dbReference type="CDD" id="cd05778">
    <property type="entry name" value="DNA_polB_zeta_exo"/>
    <property type="match status" value="1"/>
</dbReference>
<dbReference type="InterPro" id="IPR023211">
    <property type="entry name" value="DNA_pol_palm_dom_sf"/>
</dbReference>
<feature type="non-terminal residue" evidence="15">
    <location>
        <position position="1154"/>
    </location>
</feature>
<dbReference type="InterPro" id="IPR006134">
    <property type="entry name" value="DNA-dir_DNA_pol_B_multi_dom"/>
</dbReference>
<evidence type="ECO:0000256" key="2">
    <source>
        <dbReference type="ARBA" id="ARBA00012417"/>
    </source>
</evidence>
<evidence type="ECO:0000256" key="6">
    <source>
        <dbReference type="ARBA" id="ARBA00022763"/>
    </source>
</evidence>
<comment type="caution">
    <text evidence="15">The sequence shown here is derived from an EMBL/GenBank/DDBJ whole genome shotgun (WGS) entry which is preliminary data.</text>
</comment>
<dbReference type="FunFam" id="3.30.420.10:FF:000024">
    <property type="entry name" value="DNA polymerase zeta catalytic subunit"/>
    <property type="match status" value="1"/>
</dbReference>
<dbReference type="Proteomes" id="UP000253551">
    <property type="component" value="Unassembled WGS sequence"/>
</dbReference>
<comment type="catalytic activity">
    <reaction evidence="9">
        <text>DNA(n) + a 2'-deoxyribonucleoside 5'-triphosphate = DNA(n+1) + diphosphate</text>
        <dbReference type="Rhea" id="RHEA:22508"/>
        <dbReference type="Rhea" id="RHEA-COMP:17339"/>
        <dbReference type="Rhea" id="RHEA-COMP:17340"/>
        <dbReference type="ChEBI" id="CHEBI:33019"/>
        <dbReference type="ChEBI" id="CHEBI:61560"/>
        <dbReference type="ChEBI" id="CHEBI:173112"/>
        <dbReference type="EC" id="2.7.7.7"/>
    </reaction>
</comment>
<protein>
    <recommendedName>
        <fullName evidence="3">DNA polymerase zeta catalytic subunit</fullName>
        <ecNumber evidence="2">2.7.7.7</ecNumber>
    </recommendedName>
</protein>
<dbReference type="GO" id="GO:0000166">
    <property type="term" value="F:nucleotide binding"/>
    <property type="evidence" value="ECO:0007669"/>
    <property type="project" value="InterPro"/>
</dbReference>
<dbReference type="SMART" id="SM00486">
    <property type="entry name" value="POLBc"/>
    <property type="match status" value="1"/>
</dbReference>
<keyword evidence="5" id="KW-0548">Nucleotidyltransferase</keyword>
<feature type="domain" description="DNA polymerase zeta catalytic subunit N-terminal" evidence="14">
    <location>
        <begin position="3"/>
        <end position="55"/>
    </location>
</feature>
<dbReference type="GO" id="GO:0003887">
    <property type="term" value="F:DNA-directed DNA polymerase activity"/>
    <property type="evidence" value="ECO:0007669"/>
    <property type="project" value="UniProtKB-KW"/>
</dbReference>
<feature type="domain" description="DNA-directed DNA polymerase family B exonuclease" evidence="12">
    <location>
        <begin position="777"/>
        <end position="971"/>
    </location>
</feature>
<dbReference type="InterPro" id="IPR043502">
    <property type="entry name" value="DNA/RNA_pol_sf"/>
</dbReference>
<dbReference type="GO" id="GO:0005634">
    <property type="term" value="C:nucleus"/>
    <property type="evidence" value="ECO:0007669"/>
    <property type="project" value="TreeGrafter"/>
</dbReference>
<evidence type="ECO:0000256" key="1">
    <source>
        <dbReference type="ARBA" id="ARBA00005755"/>
    </source>
</evidence>
<dbReference type="EMBL" id="PJQM01000729">
    <property type="protein sequence ID" value="RCI04285.1"/>
    <property type="molecule type" value="Genomic_DNA"/>
</dbReference>
<dbReference type="Gene3D" id="3.30.342.10">
    <property type="entry name" value="DNA Polymerase, chain B, domain 1"/>
    <property type="match status" value="1"/>
</dbReference>
<dbReference type="STRING" id="4846.A0A367KPX2"/>
<evidence type="ECO:0000256" key="3">
    <source>
        <dbReference type="ARBA" id="ARBA00021589"/>
    </source>
</evidence>
<dbReference type="Gene3D" id="3.90.1600.10">
    <property type="entry name" value="Palm domain of DNA polymerase"/>
    <property type="match status" value="1"/>
</dbReference>
<keyword evidence="7" id="KW-0239">DNA-directed DNA polymerase</keyword>
<dbReference type="EC" id="2.7.7.7" evidence="2"/>
<evidence type="ECO:0000256" key="9">
    <source>
        <dbReference type="ARBA" id="ARBA00049244"/>
    </source>
</evidence>
<reference evidence="15 16" key="1">
    <citation type="journal article" date="2018" name="G3 (Bethesda)">
        <title>Phylogenetic and Phylogenomic Definition of Rhizopus Species.</title>
        <authorList>
            <person name="Gryganskyi A.P."/>
            <person name="Golan J."/>
            <person name="Dolatabadi S."/>
            <person name="Mondo S."/>
            <person name="Robb S."/>
            <person name="Idnurm A."/>
            <person name="Muszewska A."/>
            <person name="Steczkiewicz K."/>
            <person name="Masonjones S."/>
            <person name="Liao H.L."/>
            <person name="Gajdeczka M.T."/>
            <person name="Anike F."/>
            <person name="Vuek A."/>
            <person name="Anishchenko I.M."/>
            <person name="Voigt K."/>
            <person name="de Hoog G.S."/>
            <person name="Smith M.E."/>
            <person name="Heitman J."/>
            <person name="Vilgalys R."/>
            <person name="Stajich J.E."/>
        </authorList>
    </citation>
    <scope>NUCLEOTIDE SEQUENCE [LARGE SCALE GENOMIC DNA]</scope>
    <source>
        <strain evidence="15 16">LSU 92-RS-03</strain>
    </source>
</reference>
<evidence type="ECO:0000256" key="5">
    <source>
        <dbReference type="ARBA" id="ARBA00022695"/>
    </source>
</evidence>
<organism evidence="15 16">
    <name type="scientific">Rhizopus stolonifer</name>
    <name type="common">Rhizopus nigricans</name>
    <dbReference type="NCBI Taxonomy" id="4846"/>
    <lineage>
        <taxon>Eukaryota</taxon>
        <taxon>Fungi</taxon>
        <taxon>Fungi incertae sedis</taxon>
        <taxon>Mucoromycota</taxon>
        <taxon>Mucoromycotina</taxon>
        <taxon>Mucoromycetes</taxon>
        <taxon>Mucorales</taxon>
        <taxon>Mucorineae</taxon>
        <taxon>Rhizopodaceae</taxon>
        <taxon>Rhizopus</taxon>
    </lineage>
</organism>
<dbReference type="OrthoDB" id="2414538at2759"/>
<dbReference type="Pfam" id="PF03104">
    <property type="entry name" value="DNA_pol_B_exo1"/>
    <property type="match status" value="1"/>
</dbReference>
<evidence type="ECO:0000259" key="14">
    <source>
        <dbReference type="Pfam" id="PF24065"/>
    </source>
</evidence>
<dbReference type="Pfam" id="PF24065">
    <property type="entry name" value="REV3_N"/>
    <property type="match status" value="1"/>
</dbReference>
<dbReference type="InterPro" id="IPR012337">
    <property type="entry name" value="RNaseH-like_sf"/>
</dbReference>
<evidence type="ECO:0000256" key="8">
    <source>
        <dbReference type="ARBA" id="ARBA00023204"/>
    </source>
</evidence>
<dbReference type="AlphaFoldDB" id="A0A367KPX2"/>
<dbReference type="InterPro" id="IPR006133">
    <property type="entry name" value="DNA-dir_DNA_pol_B_exonuc"/>
</dbReference>
<keyword evidence="16" id="KW-1185">Reference proteome</keyword>
<dbReference type="InterPro" id="IPR036397">
    <property type="entry name" value="RNaseH_sf"/>
</dbReference>
<sequence>MTISIKIVNIDHCIRSPGALDRAYSPFCDKDLSKVPVIRIFGSTNSGQKACLYIHQVYPYFFVPYNIPENHTTKDIQRDIFQFGTNLNQAFDMTQTNTTENQQHIAAIVLVKAIPFYGYHTDYATYLKIYLIDPAEKQVMVNLLQSQALGVHYQPYEAHLPFVLQFLIDHNLYCMDQIHLDSAQYRPQNERESYCELELDATSMSIKNRWHLKEREIKEEPKTYLQSLESIWDKSLSEQQQSRVKPKRKRSPGQIMTAFEAIEALYPNEYYEQQLSFASENYEAWKVEESKVDLDLMDSYLEEMSAIESQLQEDMERQNEPELQDELEFQKELELQGELGLEDELDLQNELELQDDFGSGDLALWMKEAEKHEKSKHPVVTIEYEESDYEPLATQIQKNDAIFHNEKRVKDDEPFHISEIPPDILSRPTRFLKKFRLNQLDGASGYVKKKSQPSAKAQWDKEMRLLRQMRRKRKSPDKVDDGEMDVWVDIKKSPIFGRKKQKTLNKLKAQRREESAKIELSKLKARKQESRKIELDKGQQKTREEPKNDVAKSKMPKSEVPKIVETKTVEPESRDEVLQKTNEQDAQTQNNFGFLDTLDDFWSSPDTDPVPQLPTEASCSWKTYDQKSKDVMSSSYKPTIPNENTAQKEYVYRKAPPVLKETDPILMRRSHVTYKEPFYSKPSDVPRYPTVYNGKEFKLKCNTINSLKEFNTIYSENMEKDDEAREKVSIRHWMPAVPPPSFQQVKSWLEERKVKPKKNSAAGTQLDGPSIDGTFDFKYMASRPVAKTKHANDHVSFFSLEIHVHTRDDLLPDPEQDPVEIIFYCLQTDDPKISINGYQQDYHVGIIALTDLDITKMGISTSRADINYGETEKELILILIEKIRLYNPDMLVGYEVQNASWGYLIERSALLGIHLVDALSRINTPPSDMIRRDKWGYKKASTYKICGRHMLNVWRLMRHELTLMSYTFENVVYHLLHHRVPHFSHSTLTSWYNKGPVVLKHRLLKYYMKRVQMNLDILDASQVINRTCESARIFGMDFYSVLTRGSQFKVESLMFRIAKPENLLMVSPSRKQVAEQRSLECLPLVMEPVSKFYSSPMAVLDFQSLYPSIMIAHNYCYSTCLGRVRKPGESMRLGVLESYDLSDDLMKSLESQIN</sequence>
<dbReference type="InterPro" id="IPR056435">
    <property type="entry name" value="DPOD/Z_N"/>
</dbReference>
<evidence type="ECO:0000256" key="7">
    <source>
        <dbReference type="ARBA" id="ARBA00022932"/>
    </source>
</evidence>
<feature type="compositionally biased region" description="Basic and acidic residues" evidence="10">
    <location>
        <begin position="510"/>
        <end position="578"/>
    </location>
</feature>
<dbReference type="Pfam" id="PF00136">
    <property type="entry name" value="DNA_pol_B"/>
    <property type="match status" value="1"/>
</dbReference>
<evidence type="ECO:0000313" key="16">
    <source>
        <dbReference type="Proteomes" id="UP000253551"/>
    </source>
</evidence>
<dbReference type="GO" id="GO:0042276">
    <property type="term" value="P:error-prone translesion synthesis"/>
    <property type="evidence" value="ECO:0007669"/>
    <property type="project" value="TreeGrafter"/>
</dbReference>
<gene>
    <name evidence="15" type="primary">REV3_1</name>
    <name evidence="15" type="ORF">CU098_001296</name>
</gene>
<feature type="domain" description="DNA polymerase delta/zeta catalytic subunit N-terminal" evidence="13">
    <location>
        <begin position="56"/>
        <end position="136"/>
    </location>
</feature>
<evidence type="ECO:0000313" key="15">
    <source>
        <dbReference type="EMBL" id="RCI04285.1"/>
    </source>
</evidence>
<proteinExistence type="inferred from homology"/>
<evidence type="ECO:0000259" key="13">
    <source>
        <dbReference type="Pfam" id="PF24055"/>
    </source>
</evidence>
<dbReference type="Pfam" id="PF24055">
    <property type="entry name" value="POL3_N"/>
    <property type="match status" value="1"/>
</dbReference>
<dbReference type="PANTHER" id="PTHR45812:SF1">
    <property type="entry name" value="DNA POLYMERASE ZETA CATALYTIC SUBUNIT"/>
    <property type="match status" value="1"/>
</dbReference>
<keyword evidence="8" id="KW-0234">DNA repair</keyword>
<keyword evidence="6" id="KW-0227">DNA damage</keyword>
<dbReference type="InterPro" id="IPR056447">
    <property type="entry name" value="REV3_N"/>
</dbReference>
<evidence type="ECO:0000256" key="4">
    <source>
        <dbReference type="ARBA" id="ARBA00022679"/>
    </source>
</evidence>
<dbReference type="InterPro" id="IPR030559">
    <property type="entry name" value="PolZ_Rev3"/>
</dbReference>
<dbReference type="GO" id="GO:0003677">
    <property type="term" value="F:DNA binding"/>
    <property type="evidence" value="ECO:0007669"/>
    <property type="project" value="InterPro"/>
</dbReference>
<dbReference type="SUPFAM" id="SSF53098">
    <property type="entry name" value="Ribonuclease H-like"/>
    <property type="match status" value="1"/>
</dbReference>
<dbReference type="PANTHER" id="PTHR45812">
    <property type="entry name" value="DNA POLYMERASE ZETA CATALYTIC SUBUNIT"/>
    <property type="match status" value="1"/>
</dbReference>
<dbReference type="GO" id="GO:0000724">
    <property type="term" value="P:double-strand break repair via homologous recombination"/>
    <property type="evidence" value="ECO:0007669"/>
    <property type="project" value="TreeGrafter"/>
</dbReference>
<feature type="domain" description="DNA-directed DNA polymerase family B multifunctional" evidence="11">
    <location>
        <begin position="1038"/>
        <end position="1128"/>
    </location>
</feature>
<keyword evidence="4" id="KW-0808">Transferase</keyword>
<dbReference type="Gene3D" id="3.30.420.10">
    <property type="entry name" value="Ribonuclease H-like superfamily/Ribonuclease H"/>
    <property type="match status" value="1"/>
</dbReference>
<dbReference type="GO" id="GO:0016035">
    <property type="term" value="C:zeta DNA polymerase complex"/>
    <property type="evidence" value="ECO:0007669"/>
    <property type="project" value="InterPro"/>
</dbReference>
<name>A0A367KPX2_RHIST</name>
<evidence type="ECO:0000259" key="12">
    <source>
        <dbReference type="Pfam" id="PF03104"/>
    </source>
</evidence>
<accession>A0A367KPX2</accession>
<evidence type="ECO:0000259" key="11">
    <source>
        <dbReference type="Pfam" id="PF00136"/>
    </source>
</evidence>
<dbReference type="SUPFAM" id="SSF56672">
    <property type="entry name" value="DNA/RNA polymerases"/>
    <property type="match status" value="1"/>
</dbReference>
<feature type="region of interest" description="Disordered" evidence="10">
    <location>
        <begin position="506"/>
        <end position="584"/>
    </location>
</feature>
<comment type="similarity">
    <text evidence="1">Belongs to the DNA polymerase type-B family.</text>
</comment>
<evidence type="ECO:0000256" key="10">
    <source>
        <dbReference type="SAM" id="MobiDB-lite"/>
    </source>
</evidence>
<dbReference type="InterPro" id="IPR006172">
    <property type="entry name" value="DNA-dir_DNA_pol_B"/>
</dbReference>